<gene>
    <name evidence="3" type="ORF">MGAL_10B092064</name>
</gene>
<accession>A0A8B6BVY9</accession>
<dbReference type="OrthoDB" id="1708588at2759"/>
<dbReference type="EMBL" id="UYJE01000808">
    <property type="protein sequence ID" value="VDH96712.1"/>
    <property type="molecule type" value="Genomic_DNA"/>
</dbReference>
<reference evidence="3" key="1">
    <citation type="submission" date="2018-11" db="EMBL/GenBank/DDBJ databases">
        <authorList>
            <person name="Alioto T."/>
            <person name="Alioto T."/>
        </authorList>
    </citation>
    <scope>NUCLEOTIDE SEQUENCE</scope>
</reference>
<organism evidence="3 4">
    <name type="scientific">Mytilus galloprovincialis</name>
    <name type="common">Mediterranean mussel</name>
    <dbReference type="NCBI Taxonomy" id="29158"/>
    <lineage>
        <taxon>Eukaryota</taxon>
        <taxon>Metazoa</taxon>
        <taxon>Spiralia</taxon>
        <taxon>Lophotrochozoa</taxon>
        <taxon>Mollusca</taxon>
        <taxon>Bivalvia</taxon>
        <taxon>Autobranchia</taxon>
        <taxon>Pteriomorphia</taxon>
        <taxon>Mytilida</taxon>
        <taxon>Mytiloidea</taxon>
        <taxon>Mytilidae</taxon>
        <taxon>Mytilinae</taxon>
        <taxon>Mytilus</taxon>
    </lineage>
</organism>
<evidence type="ECO:0000256" key="1">
    <source>
        <dbReference type="ARBA" id="ARBA00006901"/>
    </source>
</evidence>
<comment type="caution">
    <text evidence="3">The sequence shown here is derived from an EMBL/GenBank/DDBJ whole genome shotgun (WGS) entry which is preliminary data.</text>
</comment>
<dbReference type="InterPro" id="IPR032675">
    <property type="entry name" value="LRR_dom_sf"/>
</dbReference>
<comment type="similarity">
    <text evidence="1">Belongs to the ATP synthase subunit s family.</text>
</comment>
<dbReference type="AlphaFoldDB" id="A0A8B6BVY9"/>
<dbReference type="Gene3D" id="3.80.10.10">
    <property type="entry name" value="Ribonuclease Inhibitor"/>
    <property type="match status" value="1"/>
</dbReference>
<dbReference type="FunFam" id="3.80.10.10:FF:000168">
    <property type="entry name" value="Distal membrane arm assembly complex 2"/>
    <property type="match status" value="1"/>
</dbReference>
<protein>
    <recommendedName>
        <fullName evidence="2">ATP synthase subunit s-like protein</fullName>
    </recommendedName>
</protein>
<sequence>MVIDGKEIHRNSHMQRRLLCRYSLSKTNPLCAIVKREVHGKTEEDVAEENKPFRFEGLQPHHYAFLNQDLDWKLFVHKAKLKTYKALQDNQKQKKARLETLGPELAAAHFIVGRGGAVKLLDRNRWIKRDHTGAYTLPRWMMDNMFVEGIDASYSDLLYEGLENLEELQKVKFLNLSNCKYIDDFCLSKLQMLADTLEVLDVSGCERVTEHGIACIHHLPNLKVLNIADTPNVKQKEILTLYLEELLPQCIIRGVDHVSINQGDTDSLKHEEMSSVLDTNKFIEDLVRNENITVEDLYKEFIEKDHTQSLDSGRISNDFDCKLSHSEVDKMKITS</sequence>
<dbReference type="Proteomes" id="UP000596742">
    <property type="component" value="Unassembled WGS sequence"/>
</dbReference>
<evidence type="ECO:0000313" key="3">
    <source>
        <dbReference type="EMBL" id="VDH96712.1"/>
    </source>
</evidence>
<keyword evidence="4" id="KW-1185">Reference proteome</keyword>
<name>A0A8B6BVY9_MYTGA</name>
<dbReference type="SUPFAM" id="SSF52047">
    <property type="entry name" value="RNI-like"/>
    <property type="match status" value="1"/>
</dbReference>
<evidence type="ECO:0000313" key="4">
    <source>
        <dbReference type="Proteomes" id="UP000596742"/>
    </source>
</evidence>
<proteinExistence type="inferred from homology"/>
<evidence type="ECO:0000256" key="2">
    <source>
        <dbReference type="ARBA" id="ARBA00076566"/>
    </source>
</evidence>